<accession>A0ABZ2J0D5</accession>
<evidence type="ECO:0000313" key="11">
    <source>
        <dbReference type="EMBL" id="WWX22218.1"/>
    </source>
</evidence>
<dbReference type="PIRSF" id="PIRSF037714">
    <property type="entry name" value="TolR"/>
    <property type="match status" value="1"/>
</dbReference>
<feature type="signal peptide" evidence="9">
    <location>
        <begin position="1"/>
        <end position="32"/>
    </location>
</feature>
<name>A0ABZ2J0D5_9BACT</name>
<feature type="coiled-coil region" evidence="7">
    <location>
        <begin position="76"/>
        <end position="110"/>
    </location>
</feature>
<dbReference type="EMBL" id="CP146609">
    <property type="protein sequence ID" value="WWX22218.1"/>
    <property type="molecule type" value="Genomic_DNA"/>
</dbReference>
<evidence type="ECO:0000256" key="8">
    <source>
        <dbReference type="SAM" id="Phobius"/>
    </source>
</evidence>
<feature type="transmembrane region" description="Helical" evidence="8">
    <location>
        <begin position="277"/>
        <end position="301"/>
    </location>
</feature>
<evidence type="ECO:0000256" key="9">
    <source>
        <dbReference type="SAM" id="SignalP"/>
    </source>
</evidence>
<feature type="transmembrane region" description="Helical" evidence="8">
    <location>
        <begin position="422"/>
        <end position="443"/>
    </location>
</feature>
<protein>
    <submittedName>
        <fullName evidence="11">MotA/TolQ/ExbB proton channel family protein</fullName>
    </submittedName>
</protein>
<keyword evidence="12" id="KW-1185">Reference proteome</keyword>
<proteinExistence type="inferred from homology"/>
<keyword evidence="2" id="KW-1003">Cell membrane</keyword>
<feature type="domain" description="MotA/TolQ/ExbB proton channel" evidence="10">
    <location>
        <begin position="353"/>
        <end position="459"/>
    </location>
</feature>
<comment type="subcellular location">
    <subcellularLocation>
        <location evidence="1">Cell membrane</location>
        <topology evidence="1">Multi-pass membrane protein</topology>
    </subcellularLocation>
    <subcellularLocation>
        <location evidence="6">Membrane</location>
        <topology evidence="6">Multi-pass membrane protein</topology>
    </subcellularLocation>
</comment>
<dbReference type="PANTHER" id="PTHR30625">
    <property type="entry name" value="PROTEIN TOLQ"/>
    <property type="match status" value="1"/>
</dbReference>
<sequence length="479" mass="50855">MIRLVLASRRALPICCLALFLALTAWTVPALARQGDPPVREDAPARLNGLAASMAARTEAVNKLLDLDEHELRARVAALRKARNAERARLDKAVAELARLRTEHKALADRYEAVAGKMRAVEDAVRSNAAQARTLLEQSARTSLVPDRLAPLDRMARSRDFPGLEAISAMGGLLLDEITSGATVETRDGTFLGPDGQARRGSLLRAGSLFLGATDRDGHAFLLTPGSIPPQAVAATPGAAADAIEAWGDGSGSVLPLDPSHGAALSLLQARRTLDDWIQGGGLLLWPILAIGLAALLVVLYKGARLLLARPCPGDFPRRLRIARDADGWPGVKRLLGSLPRSPAARVLLWTSPDADPDLRDKQLQEGFLFELRRLESGLGFIAVMAAVAPLLGLLGTVTGMIDSFQAVTVFGTANPRIMSSGISEALITTQAGLGVAIPAMLLHQFLKQRVQALSADMEQQCAALQALLASEPDKDGTS</sequence>
<keyword evidence="5 8" id="KW-0472">Membrane</keyword>
<evidence type="ECO:0000256" key="5">
    <source>
        <dbReference type="ARBA" id="ARBA00023136"/>
    </source>
</evidence>
<feature type="transmembrane region" description="Helical" evidence="8">
    <location>
        <begin position="379"/>
        <end position="402"/>
    </location>
</feature>
<keyword evidence="6" id="KW-0813">Transport</keyword>
<evidence type="ECO:0000256" key="4">
    <source>
        <dbReference type="ARBA" id="ARBA00022989"/>
    </source>
</evidence>
<keyword evidence="3 8" id="KW-0812">Transmembrane</keyword>
<dbReference type="InterPro" id="IPR002898">
    <property type="entry name" value="MotA_ExbB_proton_chnl"/>
</dbReference>
<dbReference type="PANTHER" id="PTHR30625:SF11">
    <property type="entry name" value="MOTA_TOLQ_EXBB PROTON CHANNEL DOMAIN-CONTAINING PROTEIN"/>
    <property type="match status" value="1"/>
</dbReference>
<keyword evidence="9" id="KW-0732">Signal</keyword>
<evidence type="ECO:0000256" key="1">
    <source>
        <dbReference type="ARBA" id="ARBA00004651"/>
    </source>
</evidence>
<dbReference type="InterPro" id="IPR050790">
    <property type="entry name" value="ExbB/TolQ_transport"/>
</dbReference>
<evidence type="ECO:0000259" key="10">
    <source>
        <dbReference type="Pfam" id="PF01618"/>
    </source>
</evidence>
<keyword evidence="7" id="KW-0175">Coiled coil</keyword>
<evidence type="ECO:0000256" key="3">
    <source>
        <dbReference type="ARBA" id="ARBA00022692"/>
    </source>
</evidence>
<dbReference type="RefSeq" id="WP_338667911.1">
    <property type="nucleotide sequence ID" value="NZ_CP146609.1"/>
</dbReference>
<feature type="chain" id="PRO_5045781542" evidence="9">
    <location>
        <begin position="33"/>
        <end position="479"/>
    </location>
</feature>
<evidence type="ECO:0000256" key="7">
    <source>
        <dbReference type="SAM" id="Coils"/>
    </source>
</evidence>
<evidence type="ECO:0000256" key="6">
    <source>
        <dbReference type="RuleBase" id="RU004057"/>
    </source>
</evidence>
<organism evidence="11 12">
    <name type="scientific">Pseudodesulfovibrio methanolicus</name>
    <dbReference type="NCBI Taxonomy" id="3126690"/>
    <lineage>
        <taxon>Bacteria</taxon>
        <taxon>Pseudomonadati</taxon>
        <taxon>Thermodesulfobacteriota</taxon>
        <taxon>Desulfovibrionia</taxon>
        <taxon>Desulfovibrionales</taxon>
        <taxon>Desulfovibrionaceae</taxon>
    </lineage>
</organism>
<gene>
    <name evidence="11" type="ORF">V8V93_17445</name>
</gene>
<evidence type="ECO:0000256" key="2">
    <source>
        <dbReference type="ARBA" id="ARBA00022475"/>
    </source>
</evidence>
<keyword evidence="6" id="KW-0653">Protein transport</keyword>
<dbReference type="Proteomes" id="UP001385389">
    <property type="component" value="Chromosome"/>
</dbReference>
<dbReference type="Pfam" id="PF01618">
    <property type="entry name" value="MotA_ExbB"/>
    <property type="match status" value="1"/>
</dbReference>
<comment type="similarity">
    <text evidence="6">Belongs to the exbB/tolQ family.</text>
</comment>
<reference evidence="11 12" key="1">
    <citation type="submission" date="2024-03" db="EMBL/GenBank/DDBJ databases">
        <title>Phenotype and Genome Characterization of a Sulfate-Reducing Bacterium Pseudodesulfovibrio sp. strain 5S69, isolated from Petroleum Reservoir in Tatarstan (Russia).</title>
        <authorList>
            <person name="Bidzhieva S.K."/>
            <person name="Kadnikov V."/>
            <person name="Tourova T.P."/>
            <person name="Samigullina S.R."/>
            <person name="Sokolova D.S."/>
            <person name="Poltaraus A.B."/>
            <person name="Avtukh A.N."/>
            <person name="Tereshina V.M."/>
            <person name="Mardanov A.V."/>
            <person name="Nazina T.N."/>
        </authorList>
    </citation>
    <scope>NUCLEOTIDE SEQUENCE [LARGE SCALE GENOMIC DNA]</scope>
    <source>
        <strain evidence="11 12">5S69</strain>
    </source>
</reference>
<keyword evidence="4 8" id="KW-1133">Transmembrane helix</keyword>
<evidence type="ECO:0000313" key="12">
    <source>
        <dbReference type="Proteomes" id="UP001385389"/>
    </source>
</evidence>
<dbReference type="InterPro" id="IPR017270">
    <property type="entry name" value="MotA/TolQ/ExbB-rel"/>
</dbReference>